<dbReference type="GO" id="GO:0071949">
    <property type="term" value="F:FAD binding"/>
    <property type="evidence" value="ECO:0007669"/>
    <property type="project" value="InterPro"/>
</dbReference>
<dbReference type="Pfam" id="PF04940">
    <property type="entry name" value="BLUF"/>
    <property type="match status" value="1"/>
</dbReference>
<reference evidence="2 3" key="1">
    <citation type="submission" date="2018-06" db="EMBL/GenBank/DDBJ databases">
        <title>Whole genome sequencing of four bacterial strains from South Shetland trench revealing bio-synthetic gene clusters.</title>
        <authorList>
            <person name="Abdel-Mageed W.M."/>
            <person name="Lehri B."/>
            <person name="Jarmusch S.A."/>
            <person name="Miranda K."/>
            <person name="Goodfellow M."/>
            <person name="Jaspars M."/>
            <person name="Karlyshev A.V."/>
        </authorList>
    </citation>
    <scope>NUCLEOTIDE SEQUENCE [LARGE SCALE GENOMIC DNA]</scope>
    <source>
        <strain evidence="2 3">SST1</strain>
    </source>
</reference>
<dbReference type="InterPro" id="IPR036046">
    <property type="entry name" value="Acylphosphatase-like_dom_sf"/>
</dbReference>
<feature type="domain" description="BLUF" evidence="1">
    <location>
        <begin position="20"/>
        <end position="111"/>
    </location>
</feature>
<dbReference type="PROSITE" id="PS50925">
    <property type="entry name" value="BLUF"/>
    <property type="match status" value="1"/>
</dbReference>
<gene>
    <name evidence="2" type="ORF">DQ226_13255</name>
</gene>
<dbReference type="Gene3D" id="3.30.70.100">
    <property type="match status" value="1"/>
</dbReference>
<dbReference type="SUPFAM" id="SSF54975">
    <property type="entry name" value="Acylphosphatase/BLUF domain-like"/>
    <property type="match status" value="1"/>
</dbReference>
<organism evidence="2 3">
    <name type="scientific">Dietzia maris</name>
    <dbReference type="NCBI Taxonomy" id="37915"/>
    <lineage>
        <taxon>Bacteria</taxon>
        <taxon>Bacillati</taxon>
        <taxon>Actinomycetota</taxon>
        <taxon>Actinomycetes</taxon>
        <taxon>Mycobacteriales</taxon>
        <taxon>Dietziaceae</taxon>
        <taxon>Dietzia</taxon>
    </lineage>
</organism>
<sequence>MRSDAEPTAEQTAVPDEGLLKYLVYASTPTRQMVPEDFESILRTARHRNRRVGITGILLFRDNCFIQFLEGPPAEIDALLDDIIADERHHHLRVILTETTVDRSFPDWRMGFGTPGAHEAAGLPDERDSFNDLAAGADGGTVRRAADDVSTWFKAKEHSAAS</sequence>
<dbReference type="GO" id="GO:0009882">
    <property type="term" value="F:blue light photoreceptor activity"/>
    <property type="evidence" value="ECO:0007669"/>
    <property type="project" value="InterPro"/>
</dbReference>
<evidence type="ECO:0000313" key="2">
    <source>
        <dbReference type="EMBL" id="RBA33282.1"/>
    </source>
</evidence>
<evidence type="ECO:0000313" key="3">
    <source>
        <dbReference type="Proteomes" id="UP000252187"/>
    </source>
</evidence>
<accession>A0A365P865</accession>
<dbReference type="Proteomes" id="UP000252187">
    <property type="component" value="Unassembled WGS sequence"/>
</dbReference>
<protein>
    <recommendedName>
        <fullName evidence="1">BLUF domain-containing protein</fullName>
    </recommendedName>
</protein>
<evidence type="ECO:0000259" key="1">
    <source>
        <dbReference type="PROSITE" id="PS50925"/>
    </source>
</evidence>
<name>A0A365P865_9ACTN</name>
<dbReference type="SMART" id="SM01034">
    <property type="entry name" value="BLUF"/>
    <property type="match status" value="1"/>
</dbReference>
<proteinExistence type="predicted"/>
<dbReference type="AlphaFoldDB" id="A0A365P865"/>
<dbReference type="EMBL" id="QNTT01000040">
    <property type="protein sequence ID" value="RBA33282.1"/>
    <property type="molecule type" value="Genomic_DNA"/>
</dbReference>
<comment type="caution">
    <text evidence="2">The sequence shown here is derived from an EMBL/GenBank/DDBJ whole genome shotgun (WGS) entry which is preliminary data.</text>
</comment>
<dbReference type="InterPro" id="IPR007024">
    <property type="entry name" value="BLUF_domain"/>
</dbReference>